<dbReference type="Gene3D" id="2.60.40.680">
    <property type="match status" value="1"/>
</dbReference>
<evidence type="ECO:0000313" key="3">
    <source>
        <dbReference type="EMBL" id="MCQ8182618.1"/>
    </source>
</evidence>
<evidence type="ECO:0000259" key="2">
    <source>
        <dbReference type="Pfam" id="PF00963"/>
    </source>
</evidence>
<dbReference type="Pfam" id="PF00963">
    <property type="entry name" value="Cohesin"/>
    <property type="match status" value="1"/>
</dbReference>
<gene>
    <name evidence="3" type="ORF">NP603_15960</name>
</gene>
<dbReference type="EMBL" id="JANIBM010000026">
    <property type="protein sequence ID" value="MCQ8182618.1"/>
    <property type="molecule type" value="Genomic_DNA"/>
</dbReference>
<evidence type="ECO:0000256" key="1">
    <source>
        <dbReference type="SAM" id="SignalP"/>
    </source>
</evidence>
<keyword evidence="1" id="KW-0732">Signal</keyword>
<dbReference type="SUPFAM" id="SSF49384">
    <property type="entry name" value="Carbohydrate-binding domain"/>
    <property type="match status" value="1"/>
</dbReference>
<dbReference type="CDD" id="cd08547">
    <property type="entry name" value="Type_II_cohesin"/>
    <property type="match status" value="1"/>
</dbReference>
<dbReference type="RefSeq" id="WP_256611946.1">
    <property type="nucleotide sequence ID" value="NZ_JANIBM010000026.1"/>
</dbReference>
<protein>
    <submittedName>
        <fullName evidence="3">Cohesin domain-containing protein</fullName>
    </submittedName>
</protein>
<accession>A0ABT1UK59</accession>
<comment type="caution">
    <text evidence="3">The sequence shown here is derived from an EMBL/GenBank/DDBJ whole genome shotgun (WGS) entry which is preliminary data.</text>
</comment>
<proteinExistence type="predicted"/>
<dbReference type="InterPro" id="IPR008965">
    <property type="entry name" value="CBM2/CBM3_carb-bd_dom_sf"/>
</dbReference>
<evidence type="ECO:0000313" key="4">
    <source>
        <dbReference type="Proteomes" id="UP001524569"/>
    </source>
</evidence>
<dbReference type="InterPro" id="IPR002102">
    <property type="entry name" value="Cohesin_dom"/>
</dbReference>
<dbReference type="Proteomes" id="UP001524569">
    <property type="component" value="Unassembled WGS sequence"/>
</dbReference>
<feature type="signal peptide" evidence="1">
    <location>
        <begin position="1"/>
        <end position="23"/>
    </location>
</feature>
<reference evidence="3 4" key="1">
    <citation type="submission" date="2022-07" db="EMBL/GenBank/DDBJ databases">
        <title>Methylomonas rivi sp. nov., Methylomonas rosea sp. nov., Methylomonas aureus sp. nov. and Methylomonas subterranea sp. nov., four novel methanotrophs isolated from a freshwater creek and the deep terrestrial subsurface.</title>
        <authorList>
            <person name="Abin C."/>
            <person name="Sankaranarayanan K."/>
            <person name="Garner C."/>
            <person name="Sindelar R."/>
            <person name="Kotary K."/>
            <person name="Garner R."/>
            <person name="Barclay S."/>
            <person name="Lawson P."/>
            <person name="Krumholz L."/>
        </authorList>
    </citation>
    <scope>NUCLEOTIDE SEQUENCE [LARGE SCALE GENOMIC DNA]</scope>
    <source>
        <strain evidence="3 4">SURF-1</strain>
    </source>
</reference>
<organism evidence="3 4">
    <name type="scientific">Methylomonas aurea</name>
    <dbReference type="NCBI Taxonomy" id="2952224"/>
    <lineage>
        <taxon>Bacteria</taxon>
        <taxon>Pseudomonadati</taxon>
        <taxon>Pseudomonadota</taxon>
        <taxon>Gammaproteobacteria</taxon>
        <taxon>Methylococcales</taxon>
        <taxon>Methylococcaceae</taxon>
        <taxon>Methylomonas</taxon>
    </lineage>
</organism>
<name>A0ABT1UK59_9GAMM</name>
<keyword evidence="4" id="KW-1185">Reference proteome</keyword>
<sequence length="196" mass="20201">MSRLSMITASAIALALTAFNASAAKLSVDMVPGGGVDQNLVITDNPTFSVDILISDISDLAGFEFNLDFDGGLISADSITSGNLFGADTWPITSQINANSISFSETTFAAGLDITSPAILATINFKAIGPGSSNLTLSSVVLSDSLAASIASFDTQNGNVYLAPVPLPPTFLLFATGCAWITGKSRLRTKSTPIQS</sequence>
<feature type="chain" id="PRO_5046507645" evidence="1">
    <location>
        <begin position="24"/>
        <end position="196"/>
    </location>
</feature>
<feature type="domain" description="Cohesin" evidence="2">
    <location>
        <begin position="47"/>
        <end position="141"/>
    </location>
</feature>